<evidence type="ECO:0000313" key="3">
    <source>
        <dbReference type="WBParaSite" id="Csp11.Scaffold630.g18438.t1"/>
    </source>
</evidence>
<proteinExistence type="predicted"/>
<keyword evidence="1" id="KW-0812">Transmembrane</keyword>
<feature type="transmembrane region" description="Helical" evidence="1">
    <location>
        <begin position="12"/>
        <end position="32"/>
    </location>
</feature>
<dbReference type="AlphaFoldDB" id="A0A1I7UQV6"/>
<name>A0A1I7UQV6_9PELO</name>
<evidence type="ECO:0000313" key="2">
    <source>
        <dbReference type="Proteomes" id="UP000095282"/>
    </source>
</evidence>
<sequence>MEEGLMERAEVFFFFMSVFSFIFSISLWKRIVSNQMRPRRTLCKRDEALRRKVDAEEKGGEKDRRKEIVLMEEGRFG</sequence>
<keyword evidence="2" id="KW-1185">Reference proteome</keyword>
<dbReference type="Proteomes" id="UP000095282">
    <property type="component" value="Unplaced"/>
</dbReference>
<evidence type="ECO:0000256" key="1">
    <source>
        <dbReference type="SAM" id="Phobius"/>
    </source>
</evidence>
<dbReference type="WBParaSite" id="Csp11.Scaffold630.g18438.t1">
    <property type="protein sequence ID" value="Csp11.Scaffold630.g18438.t1"/>
    <property type="gene ID" value="Csp11.Scaffold630.g18438"/>
</dbReference>
<organism evidence="2 3">
    <name type="scientific">Caenorhabditis tropicalis</name>
    <dbReference type="NCBI Taxonomy" id="1561998"/>
    <lineage>
        <taxon>Eukaryota</taxon>
        <taxon>Metazoa</taxon>
        <taxon>Ecdysozoa</taxon>
        <taxon>Nematoda</taxon>
        <taxon>Chromadorea</taxon>
        <taxon>Rhabditida</taxon>
        <taxon>Rhabditina</taxon>
        <taxon>Rhabditomorpha</taxon>
        <taxon>Rhabditoidea</taxon>
        <taxon>Rhabditidae</taxon>
        <taxon>Peloderinae</taxon>
        <taxon>Caenorhabditis</taxon>
    </lineage>
</organism>
<protein>
    <submittedName>
        <fullName evidence="3">Transmembrane protein</fullName>
    </submittedName>
</protein>
<reference evidence="3" key="1">
    <citation type="submission" date="2016-11" db="UniProtKB">
        <authorList>
            <consortium name="WormBaseParasite"/>
        </authorList>
    </citation>
    <scope>IDENTIFICATION</scope>
</reference>
<keyword evidence="1" id="KW-0472">Membrane</keyword>
<keyword evidence="1" id="KW-1133">Transmembrane helix</keyword>
<accession>A0A1I7UQV6</accession>